<proteinExistence type="predicted"/>
<name>A0ABN2QQH0_9PSEU</name>
<evidence type="ECO:0000256" key="1">
    <source>
        <dbReference type="SAM" id="SignalP"/>
    </source>
</evidence>
<keyword evidence="1" id="KW-0732">Signal</keyword>
<dbReference type="EMBL" id="BAAANN010000009">
    <property type="protein sequence ID" value="GAA1956558.1"/>
    <property type="molecule type" value="Genomic_DNA"/>
</dbReference>
<feature type="signal peptide" evidence="1">
    <location>
        <begin position="1"/>
        <end position="28"/>
    </location>
</feature>
<reference evidence="2 3" key="1">
    <citation type="journal article" date="2019" name="Int. J. Syst. Evol. Microbiol.">
        <title>The Global Catalogue of Microorganisms (GCM) 10K type strain sequencing project: providing services to taxonomists for standard genome sequencing and annotation.</title>
        <authorList>
            <consortium name="The Broad Institute Genomics Platform"/>
            <consortium name="The Broad Institute Genome Sequencing Center for Infectious Disease"/>
            <person name="Wu L."/>
            <person name="Ma J."/>
        </authorList>
    </citation>
    <scope>NUCLEOTIDE SEQUENCE [LARGE SCALE GENOMIC DNA]</scope>
    <source>
        <strain evidence="2 3">JCM 14545</strain>
    </source>
</reference>
<protein>
    <submittedName>
        <fullName evidence="2">Uncharacterized protein</fullName>
    </submittedName>
</protein>
<dbReference type="Proteomes" id="UP001501116">
    <property type="component" value="Unassembled WGS sequence"/>
</dbReference>
<organism evidence="2 3">
    <name type="scientific">Amycolatopsis minnesotensis</name>
    <dbReference type="NCBI Taxonomy" id="337894"/>
    <lineage>
        <taxon>Bacteria</taxon>
        <taxon>Bacillati</taxon>
        <taxon>Actinomycetota</taxon>
        <taxon>Actinomycetes</taxon>
        <taxon>Pseudonocardiales</taxon>
        <taxon>Pseudonocardiaceae</taxon>
        <taxon>Amycolatopsis</taxon>
    </lineage>
</organism>
<gene>
    <name evidence="2" type="ORF">GCM10009754_28180</name>
</gene>
<comment type="caution">
    <text evidence="2">The sequence shown here is derived from an EMBL/GenBank/DDBJ whole genome shotgun (WGS) entry which is preliminary data.</text>
</comment>
<feature type="chain" id="PRO_5047516192" evidence="1">
    <location>
        <begin position="29"/>
        <end position="76"/>
    </location>
</feature>
<evidence type="ECO:0000313" key="2">
    <source>
        <dbReference type="EMBL" id="GAA1956558.1"/>
    </source>
</evidence>
<evidence type="ECO:0000313" key="3">
    <source>
        <dbReference type="Proteomes" id="UP001501116"/>
    </source>
</evidence>
<dbReference type="RefSeq" id="WP_344417641.1">
    <property type="nucleotide sequence ID" value="NZ_BAAANN010000009.1"/>
</dbReference>
<sequence length="76" mass="7941">MTSFRTRSAAVALAAAAALLTAGGVAGATTAGAEGIVRHGPYPAKPECESLRKAYPLSPQPCYSTGGQWYFDQYLF</sequence>
<accession>A0ABN2QQH0</accession>
<keyword evidence="3" id="KW-1185">Reference proteome</keyword>